<protein>
    <submittedName>
        <fullName evidence="2">Uncharacterized protein</fullName>
    </submittedName>
</protein>
<evidence type="ECO:0000313" key="2">
    <source>
        <dbReference type="EMBL" id="MCK1791115.1"/>
    </source>
</evidence>
<organism evidence="2 3">
    <name type="scientific">Pseudomonas violetae</name>
    <dbReference type="NCBI Taxonomy" id="2915813"/>
    <lineage>
        <taxon>Bacteria</taxon>
        <taxon>Pseudomonadati</taxon>
        <taxon>Pseudomonadota</taxon>
        <taxon>Gammaproteobacteria</taxon>
        <taxon>Pseudomonadales</taxon>
        <taxon>Pseudomonadaceae</taxon>
        <taxon>Pseudomonas</taxon>
    </lineage>
</organism>
<proteinExistence type="predicted"/>
<evidence type="ECO:0000313" key="3">
    <source>
        <dbReference type="Proteomes" id="UP001299876"/>
    </source>
</evidence>
<feature type="region of interest" description="Disordered" evidence="1">
    <location>
        <begin position="37"/>
        <end position="66"/>
    </location>
</feature>
<name>A0ABT0EZC9_9PSED</name>
<keyword evidence="3" id="KW-1185">Reference proteome</keyword>
<dbReference type="EMBL" id="JAKNRW010000008">
    <property type="protein sequence ID" value="MCK1791115.1"/>
    <property type="molecule type" value="Genomic_DNA"/>
</dbReference>
<comment type="caution">
    <text evidence="2">The sequence shown here is derived from an EMBL/GenBank/DDBJ whole genome shotgun (WGS) entry which is preliminary data.</text>
</comment>
<dbReference type="RefSeq" id="WP_247291441.1">
    <property type="nucleotide sequence ID" value="NZ_JAKNRW010000008.1"/>
</dbReference>
<accession>A0ABT0EZC9</accession>
<evidence type="ECO:0000256" key="1">
    <source>
        <dbReference type="SAM" id="MobiDB-lite"/>
    </source>
</evidence>
<dbReference type="Proteomes" id="UP001299876">
    <property type="component" value="Unassembled WGS sequence"/>
</dbReference>
<gene>
    <name evidence="2" type="ORF">L9059_13160</name>
</gene>
<sequence>MIAYRPKKAGHGFLDAAFHFGAEYELVGRLASGLSSPKTVQSHEPAGCSPSEGALTGTEEKRRTSEEREREMFALAKAHILTCGDFLPVQDLANHLGIHLQVLSPALKEWEADRRIFSINHDGCIFFQFTPSQRKAEPVQFPALRMCCLFSVPRKAIEAFRSGLSLQTDGLEESVHRTSLQPSQAA</sequence>
<reference evidence="2 3" key="1">
    <citation type="submission" date="2022-02" db="EMBL/GenBank/DDBJ databases">
        <title>Comparative genomics of the first Antarctic Pseudomonas spp. capable of biotransforming 2,4,6-Trinitrotoluene.</title>
        <authorList>
            <person name="Cabrera M.A."/>
            <person name="Marquez S.L."/>
            <person name="Perez-Donoso J.M."/>
        </authorList>
    </citation>
    <scope>NUCLEOTIDE SEQUENCE [LARGE SCALE GENOMIC DNA]</scope>
    <source>
        <strain evidence="2 3">TNT19</strain>
    </source>
</reference>